<sequence>MLGARSSLFSPDAICWLKRQEYFNIEAQVVIFMVFRRATEDEPLRCCQETAEVIQCSEQGPSCVSAKMIPFGDTSQVILSVYPGTSPHLGETAKPEATITILKLCVCS</sequence>
<keyword evidence="2" id="KW-1185">Reference proteome</keyword>
<evidence type="ECO:0000313" key="2">
    <source>
        <dbReference type="Proteomes" id="UP000269221"/>
    </source>
</evidence>
<organism evidence="1 2">
    <name type="scientific">Hirundo rustica rustica</name>
    <dbReference type="NCBI Taxonomy" id="333673"/>
    <lineage>
        <taxon>Eukaryota</taxon>
        <taxon>Metazoa</taxon>
        <taxon>Chordata</taxon>
        <taxon>Craniata</taxon>
        <taxon>Vertebrata</taxon>
        <taxon>Euteleostomi</taxon>
        <taxon>Archelosauria</taxon>
        <taxon>Archosauria</taxon>
        <taxon>Dinosauria</taxon>
        <taxon>Saurischia</taxon>
        <taxon>Theropoda</taxon>
        <taxon>Coelurosauria</taxon>
        <taxon>Aves</taxon>
        <taxon>Neognathae</taxon>
        <taxon>Neoaves</taxon>
        <taxon>Telluraves</taxon>
        <taxon>Australaves</taxon>
        <taxon>Passeriformes</taxon>
        <taxon>Sylvioidea</taxon>
        <taxon>Hirundinidae</taxon>
        <taxon>Hirundo</taxon>
    </lineage>
</organism>
<accession>A0A3M0KQ96</accession>
<name>A0A3M0KQ96_HIRRU</name>
<dbReference type="EMBL" id="QRBI01000104">
    <property type="protein sequence ID" value="RMC15449.1"/>
    <property type="molecule type" value="Genomic_DNA"/>
</dbReference>
<dbReference type="AlphaFoldDB" id="A0A3M0KQ96"/>
<protein>
    <submittedName>
        <fullName evidence="1">Uncharacterized protein</fullName>
    </submittedName>
</protein>
<proteinExistence type="predicted"/>
<comment type="caution">
    <text evidence="1">The sequence shown here is derived from an EMBL/GenBank/DDBJ whole genome shotgun (WGS) entry which is preliminary data.</text>
</comment>
<reference evidence="1 2" key="1">
    <citation type="submission" date="2018-07" db="EMBL/GenBank/DDBJ databases">
        <title>A high quality draft genome assembly of the barn swallow (H. rustica rustica).</title>
        <authorList>
            <person name="Formenti G."/>
            <person name="Chiara M."/>
            <person name="Poveda L."/>
            <person name="Francoijs K.-J."/>
            <person name="Bonisoli-Alquati A."/>
            <person name="Canova L."/>
            <person name="Gianfranceschi L."/>
            <person name="Horner D.S."/>
            <person name="Saino N."/>
        </authorList>
    </citation>
    <scope>NUCLEOTIDE SEQUENCE [LARGE SCALE GENOMIC DNA]</scope>
    <source>
        <strain evidence="1">Chelidonia</strain>
        <tissue evidence="1">Blood</tissue>
    </source>
</reference>
<dbReference type="Proteomes" id="UP000269221">
    <property type="component" value="Unassembled WGS sequence"/>
</dbReference>
<gene>
    <name evidence="1" type="ORF">DUI87_07640</name>
</gene>
<evidence type="ECO:0000313" key="1">
    <source>
        <dbReference type="EMBL" id="RMC15449.1"/>
    </source>
</evidence>